<evidence type="ECO:0000313" key="1">
    <source>
        <dbReference type="EMBL" id="KAI5335010.1"/>
    </source>
</evidence>
<accession>A0AAD4W137</accession>
<name>A0AAD4W137_PRUDU</name>
<dbReference type="Proteomes" id="UP001054821">
    <property type="component" value="Chromosome 4"/>
</dbReference>
<proteinExistence type="predicted"/>
<sequence length="94" mass="11120">MGKTFLMVVGEMYITHRKADKEVELAKRHGETAKVKTAEVQATIQENNTLHRQKKRWLNGRRRWYLRKRACQRSRNSSSSTINIWACCEIRICL</sequence>
<gene>
    <name evidence="1" type="ORF">L3X38_025143</name>
</gene>
<dbReference type="AlphaFoldDB" id="A0AAD4W137"/>
<protein>
    <submittedName>
        <fullName evidence="1">Uncharacterized protein</fullName>
    </submittedName>
</protein>
<organism evidence="1 2">
    <name type="scientific">Prunus dulcis</name>
    <name type="common">Almond</name>
    <name type="synonym">Amygdalus dulcis</name>
    <dbReference type="NCBI Taxonomy" id="3755"/>
    <lineage>
        <taxon>Eukaryota</taxon>
        <taxon>Viridiplantae</taxon>
        <taxon>Streptophyta</taxon>
        <taxon>Embryophyta</taxon>
        <taxon>Tracheophyta</taxon>
        <taxon>Spermatophyta</taxon>
        <taxon>Magnoliopsida</taxon>
        <taxon>eudicotyledons</taxon>
        <taxon>Gunneridae</taxon>
        <taxon>Pentapetalae</taxon>
        <taxon>rosids</taxon>
        <taxon>fabids</taxon>
        <taxon>Rosales</taxon>
        <taxon>Rosaceae</taxon>
        <taxon>Amygdaloideae</taxon>
        <taxon>Amygdaleae</taxon>
        <taxon>Prunus</taxon>
    </lineage>
</organism>
<evidence type="ECO:0000313" key="2">
    <source>
        <dbReference type="Proteomes" id="UP001054821"/>
    </source>
</evidence>
<reference evidence="1 2" key="1">
    <citation type="journal article" date="2022" name="G3 (Bethesda)">
        <title>Whole-genome sequence and methylome profiling of the almond [Prunus dulcis (Mill.) D.A. Webb] cultivar 'Nonpareil'.</title>
        <authorList>
            <person name="D'Amico-Willman K.M."/>
            <person name="Ouma W.Z."/>
            <person name="Meulia T."/>
            <person name="Sideli G.M."/>
            <person name="Gradziel T.M."/>
            <person name="Fresnedo-Ramirez J."/>
        </authorList>
    </citation>
    <scope>NUCLEOTIDE SEQUENCE [LARGE SCALE GENOMIC DNA]</scope>
    <source>
        <strain evidence="1">Clone GOH B32 T37-40</strain>
    </source>
</reference>
<comment type="caution">
    <text evidence="1">The sequence shown here is derived from an EMBL/GenBank/DDBJ whole genome shotgun (WGS) entry which is preliminary data.</text>
</comment>
<dbReference type="EMBL" id="JAJFAZ020000004">
    <property type="protein sequence ID" value="KAI5335010.1"/>
    <property type="molecule type" value="Genomic_DNA"/>
</dbReference>
<keyword evidence="2" id="KW-1185">Reference proteome</keyword>